<reference evidence="2" key="3">
    <citation type="submission" date="2023-05" db="EMBL/GenBank/DDBJ databases">
        <authorList>
            <person name="Smith C.H."/>
        </authorList>
    </citation>
    <scope>NUCLEOTIDE SEQUENCE</scope>
    <source>
        <strain evidence="2">CHS0354</strain>
        <tissue evidence="2">Mantle</tissue>
    </source>
</reference>
<feature type="compositionally biased region" description="Basic and acidic residues" evidence="1">
    <location>
        <begin position="227"/>
        <end position="244"/>
    </location>
</feature>
<reference evidence="2" key="2">
    <citation type="journal article" date="2021" name="Genome Biol. Evol.">
        <title>Developing a high-quality reference genome for a parasitic bivalve with doubly uniparental inheritance (Bivalvia: Unionida).</title>
        <authorList>
            <person name="Smith C.H."/>
        </authorList>
    </citation>
    <scope>NUCLEOTIDE SEQUENCE</scope>
    <source>
        <strain evidence="2">CHS0354</strain>
        <tissue evidence="2">Mantle</tissue>
    </source>
</reference>
<dbReference type="Proteomes" id="UP001195483">
    <property type="component" value="Unassembled WGS sequence"/>
</dbReference>
<keyword evidence="3" id="KW-1185">Reference proteome</keyword>
<gene>
    <name evidence="2" type="ORF">CHS0354_040590</name>
</gene>
<proteinExistence type="predicted"/>
<feature type="region of interest" description="Disordered" evidence="1">
    <location>
        <begin position="226"/>
        <end position="265"/>
    </location>
</feature>
<name>A0AAE0VUZ8_9BIVA</name>
<organism evidence="2 3">
    <name type="scientific">Potamilus streckersoni</name>
    <dbReference type="NCBI Taxonomy" id="2493646"/>
    <lineage>
        <taxon>Eukaryota</taxon>
        <taxon>Metazoa</taxon>
        <taxon>Spiralia</taxon>
        <taxon>Lophotrochozoa</taxon>
        <taxon>Mollusca</taxon>
        <taxon>Bivalvia</taxon>
        <taxon>Autobranchia</taxon>
        <taxon>Heteroconchia</taxon>
        <taxon>Palaeoheterodonta</taxon>
        <taxon>Unionida</taxon>
        <taxon>Unionoidea</taxon>
        <taxon>Unionidae</taxon>
        <taxon>Ambleminae</taxon>
        <taxon>Lampsilini</taxon>
        <taxon>Potamilus</taxon>
    </lineage>
</organism>
<evidence type="ECO:0000313" key="3">
    <source>
        <dbReference type="Proteomes" id="UP001195483"/>
    </source>
</evidence>
<accession>A0AAE0VUZ8</accession>
<dbReference type="EMBL" id="JAEAOA010002340">
    <property type="protein sequence ID" value="KAK3591673.1"/>
    <property type="molecule type" value="Genomic_DNA"/>
</dbReference>
<sequence>MFSFVHNRNNLGICCPNIHGAQRIRRNTKHIKLMCILQSLAVVLHMCKRIRIPMTQANIQQSISSRIDRRTEASRSFGKEYTVMIHVRNVRKIKASDFIGRPEETTGDMSVYLVVHKNAKVYEVRLTARVSDEQLGIKLQNYRVEVLSPIRRKYYYGLHVGDGTHYVKYRIFDKWNKNDSKTCTCYGENTATFIRRLIMLRGRNNYWSYRILNMKTKTFENAMHDNCNGERGEANEGSRVYKTDDEIESDNELDNSLTIGETRNV</sequence>
<comment type="caution">
    <text evidence="2">The sequence shown here is derived from an EMBL/GenBank/DDBJ whole genome shotgun (WGS) entry which is preliminary data.</text>
</comment>
<evidence type="ECO:0000256" key="1">
    <source>
        <dbReference type="SAM" id="MobiDB-lite"/>
    </source>
</evidence>
<protein>
    <submittedName>
        <fullName evidence="2">Uncharacterized protein</fullName>
    </submittedName>
</protein>
<reference evidence="2" key="1">
    <citation type="journal article" date="2021" name="Genome Biol. Evol.">
        <title>A High-Quality Reference Genome for a Parasitic Bivalve with Doubly Uniparental Inheritance (Bivalvia: Unionida).</title>
        <authorList>
            <person name="Smith C.H."/>
        </authorList>
    </citation>
    <scope>NUCLEOTIDE SEQUENCE</scope>
    <source>
        <strain evidence="2">CHS0354</strain>
    </source>
</reference>
<dbReference type="AlphaFoldDB" id="A0AAE0VUZ8"/>
<feature type="compositionally biased region" description="Polar residues" evidence="1">
    <location>
        <begin position="254"/>
        <end position="265"/>
    </location>
</feature>
<evidence type="ECO:0000313" key="2">
    <source>
        <dbReference type="EMBL" id="KAK3591673.1"/>
    </source>
</evidence>